<accession>A0ABV7AW96</accession>
<evidence type="ECO:0000313" key="2">
    <source>
        <dbReference type="Proteomes" id="UP001595457"/>
    </source>
</evidence>
<name>A0ABV7AW96_9GAMM</name>
<dbReference type="RefSeq" id="WP_377815760.1">
    <property type="nucleotide sequence ID" value="NZ_JBHRSJ010000034.1"/>
</dbReference>
<evidence type="ECO:0000313" key="1">
    <source>
        <dbReference type="EMBL" id="MFC2973849.1"/>
    </source>
</evidence>
<proteinExistence type="predicted"/>
<protein>
    <submittedName>
        <fullName evidence="1">Uncharacterized protein</fullName>
    </submittedName>
</protein>
<gene>
    <name evidence="1" type="ORF">ACFOJE_16730</name>
</gene>
<sequence length="123" mass="14067">MGWLYTHRSKEALIAERLAPTSSFTRDRTVLAHHLVGNELWTVVQWKMRVAQFIEGNAIGDAITFINLDLLDGNQGYWGYKAIPEEMGPYYYGCPLHFLDMATYGLNPAWREALRRHHGDTAA</sequence>
<dbReference type="EMBL" id="JBHRSJ010000034">
    <property type="protein sequence ID" value="MFC2973849.1"/>
    <property type="molecule type" value="Genomic_DNA"/>
</dbReference>
<comment type="caution">
    <text evidence="1">The sequence shown here is derived from an EMBL/GenBank/DDBJ whole genome shotgun (WGS) entry which is preliminary data.</text>
</comment>
<organism evidence="1 2">
    <name type="scientific">Azotobacter bryophylli</name>
    <dbReference type="NCBI Taxonomy" id="1986537"/>
    <lineage>
        <taxon>Bacteria</taxon>
        <taxon>Pseudomonadati</taxon>
        <taxon>Pseudomonadota</taxon>
        <taxon>Gammaproteobacteria</taxon>
        <taxon>Pseudomonadales</taxon>
        <taxon>Pseudomonadaceae</taxon>
        <taxon>Azotobacter</taxon>
    </lineage>
</organism>
<reference evidence="2" key="1">
    <citation type="journal article" date="2019" name="Int. J. Syst. Evol. Microbiol.">
        <title>The Global Catalogue of Microorganisms (GCM) 10K type strain sequencing project: providing services to taxonomists for standard genome sequencing and annotation.</title>
        <authorList>
            <consortium name="The Broad Institute Genomics Platform"/>
            <consortium name="The Broad Institute Genome Sequencing Center for Infectious Disease"/>
            <person name="Wu L."/>
            <person name="Ma J."/>
        </authorList>
    </citation>
    <scope>NUCLEOTIDE SEQUENCE [LARGE SCALE GENOMIC DNA]</scope>
    <source>
        <strain evidence="2">KCTC 62195</strain>
    </source>
</reference>
<dbReference type="Proteomes" id="UP001595457">
    <property type="component" value="Unassembled WGS sequence"/>
</dbReference>
<keyword evidence="2" id="KW-1185">Reference proteome</keyword>